<feature type="region of interest" description="Disordered" evidence="1">
    <location>
        <begin position="1"/>
        <end position="32"/>
    </location>
</feature>
<organism evidence="2 3">
    <name type="scientific">Chelonia mydas</name>
    <name type="common">Green sea-turtle</name>
    <name type="synonym">Chelonia agassizi</name>
    <dbReference type="NCBI Taxonomy" id="8469"/>
    <lineage>
        <taxon>Eukaryota</taxon>
        <taxon>Metazoa</taxon>
        <taxon>Chordata</taxon>
        <taxon>Craniata</taxon>
        <taxon>Vertebrata</taxon>
        <taxon>Euteleostomi</taxon>
        <taxon>Archelosauria</taxon>
        <taxon>Testudinata</taxon>
        <taxon>Testudines</taxon>
        <taxon>Cryptodira</taxon>
        <taxon>Durocryptodira</taxon>
        <taxon>Americhelydia</taxon>
        <taxon>Chelonioidea</taxon>
        <taxon>Cheloniidae</taxon>
        <taxon>Chelonia</taxon>
    </lineage>
</organism>
<protein>
    <submittedName>
        <fullName evidence="2">Uncharacterized protein</fullName>
    </submittedName>
</protein>
<keyword evidence="3" id="KW-1185">Reference proteome</keyword>
<evidence type="ECO:0000313" key="3">
    <source>
        <dbReference type="Proteomes" id="UP000031443"/>
    </source>
</evidence>
<evidence type="ECO:0000256" key="1">
    <source>
        <dbReference type="SAM" id="MobiDB-lite"/>
    </source>
</evidence>
<evidence type="ECO:0000313" key="2">
    <source>
        <dbReference type="EMBL" id="EMP38972.1"/>
    </source>
</evidence>
<reference evidence="3" key="1">
    <citation type="journal article" date="2013" name="Nat. Genet.">
        <title>The draft genomes of soft-shell turtle and green sea turtle yield insights into the development and evolution of the turtle-specific body plan.</title>
        <authorList>
            <person name="Wang Z."/>
            <person name="Pascual-Anaya J."/>
            <person name="Zadissa A."/>
            <person name="Li W."/>
            <person name="Niimura Y."/>
            <person name="Huang Z."/>
            <person name="Li C."/>
            <person name="White S."/>
            <person name="Xiong Z."/>
            <person name="Fang D."/>
            <person name="Wang B."/>
            <person name="Ming Y."/>
            <person name="Chen Y."/>
            <person name="Zheng Y."/>
            <person name="Kuraku S."/>
            <person name="Pignatelli M."/>
            <person name="Herrero J."/>
            <person name="Beal K."/>
            <person name="Nozawa M."/>
            <person name="Li Q."/>
            <person name="Wang J."/>
            <person name="Zhang H."/>
            <person name="Yu L."/>
            <person name="Shigenobu S."/>
            <person name="Wang J."/>
            <person name="Liu J."/>
            <person name="Flicek P."/>
            <person name="Searle S."/>
            <person name="Wang J."/>
            <person name="Kuratani S."/>
            <person name="Yin Y."/>
            <person name="Aken B."/>
            <person name="Zhang G."/>
            <person name="Irie N."/>
        </authorList>
    </citation>
    <scope>NUCLEOTIDE SEQUENCE [LARGE SCALE GENOMIC DNA]</scope>
</reference>
<dbReference type="EMBL" id="KB518028">
    <property type="protein sequence ID" value="EMP38972.1"/>
    <property type="molecule type" value="Genomic_DNA"/>
</dbReference>
<gene>
    <name evidence="2" type="ORF">UY3_03805</name>
</gene>
<proteinExistence type="predicted"/>
<sequence>MVVEDPTALASSSSSPDEAIMGPPSPVPPDDAKAHQELLKRVAANLGLKAEELEEPLDSLFDVLCSTAPARVALPLHEGVSKITNALWQTLSSLPPISKRTERKYFVLSKGHEYLYTHLAPNFLVWRVANHQALLGCRDFNMWQAMAKFEGSLPEASRKEFWAIIEEGTTVARATLQAVADAAVTAAQTMASAVAMCQASWLLLSGLSMEAHQSMQDLPFSGKAPFAEQTDNKFHGLKDFCMTLKTLGLYIPGPAHKRFKPQQP</sequence>
<dbReference type="AlphaFoldDB" id="M7CDU4"/>
<accession>M7CDU4</accession>
<dbReference type="Proteomes" id="UP000031443">
    <property type="component" value="Unassembled WGS sequence"/>
</dbReference>
<dbReference type="Gene3D" id="1.10.287.3160">
    <property type="match status" value="1"/>
</dbReference>
<name>M7CDU4_CHEMY</name>